<evidence type="ECO:0000313" key="3">
    <source>
        <dbReference type="Proteomes" id="UP000653578"/>
    </source>
</evidence>
<keyword evidence="1" id="KW-0812">Transmembrane</keyword>
<evidence type="ECO:0000313" key="2">
    <source>
        <dbReference type="EMBL" id="NOU66192.1"/>
    </source>
</evidence>
<evidence type="ECO:0008006" key="4">
    <source>
        <dbReference type="Google" id="ProtNLM"/>
    </source>
</evidence>
<dbReference type="Proteomes" id="UP000653578">
    <property type="component" value="Unassembled WGS sequence"/>
</dbReference>
<feature type="transmembrane region" description="Helical" evidence="1">
    <location>
        <begin position="33"/>
        <end position="51"/>
    </location>
</feature>
<keyword evidence="3" id="KW-1185">Reference proteome</keyword>
<evidence type="ECO:0000256" key="1">
    <source>
        <dbReference type="SAM" id="Phobius"/>
    </source>
</evidence>
<comment type="caution">
    <text evidence="2">The sequence shown here is derived from an EMBL/GenBank/DDBJ whole genome shotgun (WGS) entry which is preliminary data.</text>
</comment>
<keyword evidence="1" id="KW-1133">Transmembrane helix</keyword>
<name>A0ABX1XCK3_9BACL</name>
<accession>A0ABX1XCK3</accession>
<dbReference type="EMBL" id="WHNY01000060">
    <property type="protein sequence ID" value="NOU66192.1"/>
    <property type="molecule type" value="Genomic_DNA"/>
</dbReference>
<gene>
    <name evidence="2" type="ORF">GC096_19315</name>
</gene>
<organism evidence="2 3">
    <name type="scientific">Paenibacillus plantarum</name>
    <dbReference type="NCBI Taxonomy" id="2654975"/>
    <lineage>
        <taxon>Bacteria</taxon>
        <taxon>Bacillati</taxon>
        <taxon>Bacillota</taxon>
        <taxon>Bacilli</taxon>
        <taxon>Bacillales</taxon>
        <taxon>Paenibacillaceae</taxon>
        <taxon>Paenibacillus</taxon>
    </lineage>
</organism>
<feature type="transmembrane region" description="Helical" evidence="1">
    <location>
        <begin position="6"/>
        <end position="24"/>
    </location>
</feature>
<dbReference type="RefSeq" id="WP_171632484.1">
    <property type="nucleotide sequence ID" value="NZ_WHNY01000060.1"/>
</dbReference>
<reference evidence="2 3" key="1">
    <citation type="submission" date="2019-10" db="EMBL/GenBank/DDBJ databases">
        <title>Description of Paenibacillus humi sp. nov.</title>
        <authorList>
            <person name="Carlier A."/>
            <person name="Qi S."/>
        </authorList>
    </citation>
    <scope>NUCLEOTIDE SEQUENCE [LARGE SCALE GENOMIC DNA]</scope>
    <source>
        <strain evidence="2 3">LMG 31461</strain>
    </source>
</reference>
<sequence length="76" mass="8608">MDGIFVISFLIILVGSFIIDRKMLRTTGTGNQITYGLSIGLILLFLILKYIHVSIPMPSYFFVQVVSPWFIRVLGI</sequence>
<keyword evidence="1" id="KW-0472">Membrane</keyword>
<proteinExistence type="predicted"/>
<protein>
    <recommendedName>
        <fullName evidence="4">Prepilin type IV endopeptidase peptidase domain-containing protein</fullName>
    </recommendedName>
</protein>